<evidence type="ECO:0000313" key="9">
    <source>
        <dbReference type="Proteomes" id="UP000034832"/>
    </source>
</evidence>
<keyword evidence="3" id="KW-0808">Transferase</keyword>
<evidence type="ECO:0000256" key="2">
    <source>
        <dbReference type="ARBA" id="ARBA00012438"/>
    </source>
</evidence>
<dbReference type="InterPro" id="IPR013767">
    <property type="entry name" value="PAS_fold"/>
</dbReference>
<accession>A0A4U6BND5</accession>
<dbReference type="InterPro" id="IPR003661">
    <property type="entry name" value="HisK_dim/P_dom"/>
</dbReference>
<dbReference type="Proteomes" id="UP000034832">
    <property type="component" value="Unassembled WGS sequence"/>
</dbReference>
<dbReference type="SMART" id="SM00388">
    <property type="entry name" value="HisKA"/>
    <property type="match status" value="1"/>
</dbReference>
<evidence type="ECO:0000256" key="4">
    <source>
        <dbReference type="ARBA" id="ARBA00022777"/>
    </source>
</evidence>
<dbReference type="PANTHER" id="PTHR43047">
    <property type="entry name" value="TWO-COMPONENT HISTIDINE PROTEIN KINASE"/>
    <property type="match status" value="1"/>
</dbReference>
<evidence type="ECO:0000256" key="1">
    <source>
        <dbReference type="ARBA" id="ARBA00000085"/>
    </source>
</evidence>
<dbReference type="PROSITE" id="PS50112">
    <property type="entry name" value="PAS"/>
    <property type="match status" value="1"/>
</dbReference>
<dbReference type="SUPFAM" id="SSF55785">
    <property type="entry name" value="PYP-like sensor domain (PAS domain)"/>
    <property type="match status" value="2"/>
</dbReference>
<dbReference type="GO" id="GO:0005886">
    <property type="term" value="C:plasma membrane"/>
    <property type="evidence" value="ECO:0007669"/>
    <property type="project" value="TreeGrafter"/>
</dbReference>
<feature type="region of interest" description="Disordered" evidence="5">
    <location>
        <begin position="511"/>
        <end position="540"/>
    </location>
</feature>
<dbReference type="PROSITE" id="PS50109">
    <property type="entry name" value="HIS_KIN"/>
    <property type="match status" value="1"/>
</dbReference>
<dbReference type="Gene3D" id="1.10.287.130">
    <property type="match status" value="1"/>
</dbReference>
<feature type="domain" description="PAS" evidence="7">
    <location>
        <begin position="805"/>
        <end position="875"/>
    </location>
</feature>
<dbReference type="GO" id="GO:0009927">
    <property type="term" value="F:histidine phosphotransfer kinase activity"/>
    <property type="evidence" value="ECO:0007669"/>
    <property type="project" value="TreeGrafter"/>
</dbReference>
<dbReference type="SMART" id="SM00387">
    <property type="entry name" value="HATPase_c"/>
    <property type="match status" value="1"/>
</dbReference>
<dbReference type="OrthoDB" id="9801651at2"/>
<keyword evidence="9" id="KW-1185">Reference proteome</keyword>
<reference evidence="8" key="1">
    <citation type="submission" date="2019-04" db="EMBL/GenBank/DDBJ databases">
        <title>Whole genome sequencing of cave bacteria.</title>
        <authorList>
            <person name="Gan H.M."/>
            <person name="Barton H."/>
            <person name="Savka M.A."/>
        </authorList>
    </citation>
    <scope>NUCLEOTIDE SEQUENCE [LARGE SCALE GENOMIC DNA]</scope>
    <source>
        <strain evidence="8">LC387</strain>
    </source>
</reference>
<comment type="catalytic activity">
    <reaction evidence="1">
        <text>ATP + protein L-histidine = ADP + protein N-phospho-L-histidine.</text>
        <dbReference type="EC" id="2.7.13.3"/>
    </reaction>
</comment>
<dbReference type="InterPro" id="IPR005467">
    <property type="entry name" value="His_kinase_dom"/>
</dbReference>
<dbReference type="InterPro" id="IPR003594">
    <property type="entry name" value="HATPase_dom"/>
</dbReference>
<feature type="region of interest" description="Disordered" evidence="5">
    <location>
        <begin position="556"/>
        <end position="584"/>
    </location>
</feature>
<evidence type="ECO:0000259" key="6">
    <source>
        <dbReference type="PROSITE" id="PS50109"/>
    </source>
</evidence>
<dbReference type="CDD" id="cd00082">
    <property type="entry name" value="HisKA"/>
    <property type="match status" value="1"/>
</dbReference>
<dbReference type="InterPro" id="IPR036890">
    <property type="entry name" value="HATPase_C_sf"/>
</dbReference>
<dbReference type="GO" id="GO:0000155">
    <property type="term" value="F:phosphorelay sensor kinase activity"/>
    <property type="evidence" value="ECO:0007669"/>
    <property type="project" value="InterPro"/>
</dbReference>
<dbReference type="Gene3D" id="3.30.565.10">
    <property type="entry name" value="Histidine kinase-like ATPase, C-terminal domain"/>
    <property type="match status" value="1"/>
</dbReference>
<dbReference type="InterPro" id="IPR035965">
    <property type="entry name" value="PAS-like_dom_sf"/>
</dbReference>
<name>A0A4U6BND5_9BRAD</name>
<dbReference type="Pfam" id="PF00989">
    <property type="entry name" value="PAS"/>
    <property type="match status" value="1"/>
</dbReference>
<dbReference type="Pfam" id="PF13188">
    <property type="entry name" value="PAS_8"/>
    <property type="match status" value="1"/>
</dbReference>
<dbReference type="Gene3D" id="3.30.450.20">
    <property type="entry name" value="PAS domain"/>
    <property type="match status" value="2"/>
</dbReference>
<dbReference type="CDD" id="cd00130">
    <property type="entry name" value="PAS"/>
    <property type="match status" value="1"/>
</dbReference>
<evidence type="ECO:0000313" key="8">
    <source>
        <dbReference type="EMBL" id="TKT71837.1"/>
    </source>
</evidence>
<proteinExistence type="predicted"/>
<dbReference type="EC" id="2.7.13.3" evidence="2"/>
<dbReference type="SUPFAM" id="SSF55874">
    <property type="entry name" value="ATPase domain of HSP90 chaperone/DNA topoisomerase II/histidine kinase"/>
    <property type="match status" value="1"/>
</dbReference>
<keyword evidence="4" id="KW-0418">Kinase</keyword>
<organism evidence="8 9">
    <name type="scientific">Afipia massiliensis</name>
    <dbReference type="NCBI Taxonomy" id="211460"/>
    <lineage>
        <taxon>Bacteria</taxon>
        <taxon>Pseudomonadati</taxon>
        <taxon>Pseudomonadota</taxon>
        <taxon>Alphaproteobacteria</taxon>
        <taxon>Hyphomicrobiales</taxon>
        <taxon>Nitrobacteraceae</taxon>
        <taxon>Afipia</taxon>
    </lineage>
</organism>
<evidence type="ECO:0000256" key="5">
    <source>
        <dbReference type="SAM" id="MobiDB-lite"/>
    </source>
</evidence>
<protein>
    <recommendedName>
        <fullName evidence="2">histidine kinase</fullName>
        <ecNumber evidence="2">2.7.13.3</ecNumber>
    </recommendedName>
</protein>
<feature type="compositionally biased region" description="Polar residues" evidence="5">
    <location>
        <begin position="560"/>
        <end position="571"/>
    </location>
</feature>
<dbReference type="Pfam" id="PF02518">
    <property type="entry name" value="HATPase_c"/>
    <property type="match status" value="1"/>
</dbReference>
<evidence type="ECO:0000256" key="3">
    <source>
        <dbReference type="ARBA" id="ARBA00022679"/>
    </source>
</evidence>
<evidence type="ECO:0000259" key="7">
    <source>
        <dbReference type="PROSITE" id="PS50112"/>
    </source>
</evidence>
<feature type="region of interest" description="Disordered" evidence="5">
    <location>
        <begin position="639"/>
        <end position="664"/>
    </location>
</feature>
<feature type="domain" description="Histidine kinase" evidence="6">
    <location>
        <begin position="949"/>
        <end position="1169"/>
    </location>
</feature>
<dbReference type="SUPFAM" id="SSF47384">
    <property type="entry name" value="Homodimeric domain of signal transducing histidine kinase"/>
    <property type="match status" value="1"/>
</dbReference>
<sequence>MSDMSEADFQLHGIRDPRLAVHATSGLPAWVWSLDGAHILWANTIGAQLFGARNAAVLAEKIIGPADPHRRQAAQLAARLSPSGAPRLERLRGFGAPLGRLLTCSCARLTFADGTAGILIAAADPVGRPAPLTERLAHLVDSVTIPAMTFTPNGALAGANERAKNFPGLFNDLTGPGFDDARSGALRDGQAILQMDLGRVSVHRVGTGEATALVALIGAAVVPPRAPKPIPVVVASTVESAPAQTPKADPVVAATQSTPDAPPVQPVEVITQAVVDAPLHRAPPEPPAEVMPADVFGSVFDEPPEQKSPVQQIADTTTALQHVETQASNVSESASHDETSRHDAPADHVTRIYFDDERRKPPAQDIGTHDVSATLLELDGPPLTPRRHPLRFMWHMDEDGRFSLGLDEFTRLIGARTSAAFGRPWNEIADALGLDPEGQVAAAVATRETWSNIVVNWPADGAGARLPVELSGLPIYDRAGSFLGYRGFGVCRDVEGMARLAAQRRDDMLYASTPPATPFSDEPVVQDATAHDATSQEPVNQDITDAVDVHAPTEPLHLAGSTQDNFPTENSQRTESKPPVDTPQNVVPFPVAEPKAPALTAVESNAFDELARRLSARLENAAESDTLTDASVAELFATDEGEQTREPVAEPPALENPPAFLQPEPVLPRANAAQDSQLLDRLPVGVLVYRLDRLLYANKAFLASTGYNDLHALTEAGGLDALTVEAGAGTASSTSETGTPVVIAATSKSGPDKGEPADARLFAITWDGEPSHVLVFSGPRAATRSEPAPAVVITPVVVPSDDTTQAEELGTILDHTAEGVVVFDGEGHVLSCNRSAEVLFGRDDNEMAALNLTDLFAPDSQHAVQDYVNEVRTAAVASLLQHDRNMLGRARDGSAIPLSMTVGRTRPDNARFFAIFRDLSQAKKGEGDLIQARRQVERATNAKADILGRISHEVRMPLNAIIGFADVMIEERFGALGNERYVEYMKDIRASGQRVMAIIDDLLDLSRIESGKMELSFASQDLNSMVEQCVAVMQPQANRERIIIRTSLAHALPTVKADARALRQIAMNLIGNSIHLANTGGQVIVSTATTDFGDIVLRVRDTGHGLNDNEIAAAMAPFRTSGASDQTADGSVINLSLTKALVEANRAQFHIKTAPHSGTLIEVVFSHASAIA</sequence>
<dbReference type="PANTHER" id="PTHR43047:SF72">
    <property type="entry name" value="OSMOSENSING HISTIDINE PROTEIN KINASE SLN1"/>
    <property type="match status" value="1"/>
</dbReference>
<dbReference type="InterPro" id="IPR000014">
    <property type="entry name" value="PAS"/>
</dbReference>
<dbReference type="STRING" id="211460.YH63_08355"/>
<dbReference type="NCBIfam" id="TIGR00229">
    <property type="entry name" value="sensory_box"/>
    <property type="match status" value="1"/>
</dbReference>
<dbReference type="EMBL" id="LBIA02000001">
    <property type="protein sequence ID" value="TKT71837.1"/>
    <property type="molecule type" value="Genomic_DNA"/>
</dbReference>
<dbReference type="SMART" id="SM00091">
    <property type="entry name" value="PAS"/>
    <property type="match status" value="2"/>
</dbReference>
<gene>
    <name evidence="8" type="ORF">YH63_010635</name>
</gene>
<dbReference type="Pfam" id="PF00512">
    <property type="entry name" value="HisKA"/>
    <property type="match status" value="1"/>
</dbReference>
<comment type="caution">
    <text evidence="8">The sequence shown here is derived from an EMBL/GenBank/DDBJ whole genome shotgun (WGS) entry which is preliminary data.</text>
</comment>
<dbReference type="InterPro" id="IPR036097">
    <property type="entry name" value="HisK_dim/P_sf"/>
</dbReference>
<dbReference type="AlphaFoldDB" id="A0A4U6BND5"/>